<organism evidence="3 4">
    <name type="scientific">Acetobacter aceti</name>
    <dbReference type="NCBI Taxonomy" id="435"/>
    <lineage>
        <taxon>Bacteria</taxon>
        <taxon>Pseudomonadati</taxon>
        <taxon>Pseudomonadota</taxon>
        <taxon>Alphaproteobacteria</taxon>
        <taxon>Acetobacterales</taxon>
        <taxon>Acetobacteraceae</taxon>
        <taxon>Acetobacter</taxon>
        <taxon>Acetobacter subgen. Acetobacter</taxon>
    </lineage>
</organism>
<keyword evidence="2" id="KW-0732">Signal</keyword>
<feature type="signal peptide" evidence="2">
    <location>
        <begin position="1"/>
        <end position="39"/>
    </location>
</feature>
<dbReference type="KEGG" id="aace:A0U92_14045"/>
<evidence type="ECO:0000256" key="2">
    <source>
        <dbReference type="SAM" id="SignalP"/>
    </source>
</evidence>
<evidence type="ECO:0008006" key="5">
    <source>
        <dbReference type="Google" id="ProtNLM"/>
    </source>
</evidence>
<dbReference type="EMBL" id="CP014692">
    <property type="protein sequence ID" value="AQS85706.1"/>
    <property type="molecule type" value="Genomic_DNA"/>
</dbReference>
<accession>A0A1U9KIX0</accession>
<proteinExistence type="predicted"/>
<feature type="region of interest" description="Disordered" evidence="1">
    <location>
        <begin position="254"/>
        <end position="273"/>
    </location>
</feature>
<dbReference type="Proteomes" id="UP000188937">
    <property type="component" value="Chromosome"/>
</dbReference>
<dbReference type="STRING" id="435.A0U92_14045"/>
<protein>
    <recommendedName>
        <fullName evidence="5">OmpA-like domain-containing protein</fullName>
    </recommendedName>
</protein>
<dbReference type="InterPro" id="IPR036737">
    <property type="entry name" value="OmpA-like_sf"/>
</dbReference>
<feature type="compositionally biased region" description="Pro residues" evidence="1">
    <location>
        <begin position="113"/>
        <end position="125"/>
    </location>
</feature>
<sequence length="273" mass="28250">MSGLKKRFHKPDGRHLLAVTGMLAVVGLVAAGAADTAWAQITTDTSALGALGTPVADTPKTEAVQAKKTTRKQAVATPTTARSASARPEAKSASSSTTTTGPAPGAPSVARPSKPPPAATIPAAPPPAPVLTPVIIPVELHPFPIPPDPQPSKDAKGDVLPISGGLRVTFGADSAQLNQETKNGILAFANMLKEHPDVRALVDITASGVPNDLSRPRRMSLSRGLTIRAVLMNAGIPSTRIYIRVIGLPDKTGIETPADRADIRRSDEAPPEK</sequence>
<keyword evidence="4" id="KW-1185">Reference proteome</keyword>
<dbReference type="OrthoDB" id="7282927at2"/>
<feature type="region of interest" description="Disordered" evidence="1">
    <location>
        <begin position="52"/>
        <end position="125"/>
    </location>
</feature>
<feature type="chain" id="PRO_5010737459" description="OmpA-like domain-containing protein" evidence="2">
    <location>
        <begin position="40"/>
        <end position="273"/>
    </location>
</feature>
<dbReference type="AlphaFoldDB" id="A0A1U9KIX0"/>
<dbReference type="Gene3D" id="3.30.1330.60">
    <property type="entry name" value="OmpA-like domain"/>
    <property type="match status" value="1"/>
</dbReference>
<gene>
    <name evidence="3" type="ORF">A0U92_14045</name>
</gene>
<reference evidence="3 4" key="1">
    <citation type="submission" date="2016-03" db="EMBL/GenBank/DDBJ databases">
        <title>Acetic acid bacteria sequencing.</title>
        <authorList>
            <person name="Brandt J."/>
            <person name="Jakob F."/>
            <person name="Vogel R.F."/>
        </authorList>
    </citation>
    <scope>NUCLEOTIDE SEQUENCE [LARGE SCALE GENOMIC DNA]</scope>
    <source>
        <strain evidence="3 4">TMW2.1153</strain>
    </source>
</reference>
<feature type="compositionally biased region" description="Basic and acidic residues" evidence="1">
    <location>
        <begin position="257"/>
        <end position="273"/>
    </location>
</feature>
<name>A0A1U9KIX0_ACEAC</name>
<evidence type="ECO:0000256" key="1">
    <source>
        <dbReference type="SAM" id="MobiDB-lite"/>
    </source>
</evidence>
<evidence type="ECO:0000313" key="4">
    <source>
        <dbReference type="Proteomes" id="UP000188937"/>
    </source>
</evidence>
<evidence type="ECO:0000313" key="3">
    <source>
        <dbReference type="EMBL" id="AQS85706.1"/>
    </source>
</evidence>
<feature type="compositionally biased region" description="Low complexity" evidence="1">
    <location>
        <begin position="76"/>
        <end position="108"/>
    </location>
</feature>
<dbReference type="RefSeq" id="WP_077813756.1">
    <property type="nucleotide sequence ID" value="NZ_CP014692.1"/>
</dbReference>
<dbReference type="SUPFAM" id="SSF103088">
    <property type="entry name" value="OmpA-like"/>
    <property type="match status" value="1"/>
</dbReference>